<gene>
    <name evidence="2" type="ORF">NTJ_02553</name>
</gene>
<dbReference type="Proteomes" id="UP001307889">
    <property type="component" value="Chromosome 2"/>
</dbReference>
<keyword evidence="2" id="KW-0808">Transferase</keyword>
<proteinExistence type="predicted"/>
<organism evidence="2 3">
    <name type="scientific">Nesidiocoris tenuis</name>
    <dbReference type="NCBI Taxonomy" id="355587"/>
    <lineage>
        <taxon>Eukaryota</taxon>
        <taxon>Metazoa</taxon>
        <taxon>Ecdysozoa</taxon>
        <taxon>Arthropoda</taxon>
        <taxon>Hexapoda</taxon>
        <taxon>Insecta</taxon>
        <taxon>Pterygota</taxon>
        <taxon>Neoptera</taxon>
        <taxon>Paraneoptera</taxon>
        <taxon>Hemiptera</taxon>
        <taxon>Heteroptera</taxon>
        <taxon>Panheteroptera</taxon>
        <taxon>Cimicomorpha</taxon>
        <taxon>Miridae</taxon>
        <taxon>Dicyphina</taxon>
        <taxon>Nesidiocoris</taxon>
    </lineage>
</organism>
<dbReference type="GO" id="GO:0003964">
    <property type="term" value="F:RNA-directed DNA polymerase activity"/>
    <property type="evidence" value="ECO:0007669"/>
    <property type="project" value="UniProtKB-KW"/>
</dbReference>
<accession>A0ABN7AFU8</accession>
<evidence type="ECO:0000313" key="2">
    <source>
        <dbReference type="EMBL" id="BES89746.1"/>
    </source>
</evidence>
<keyword evidence="3" id="KW-1185">Reference proteome</keyword>
<dbReference type="InterPro" id="IPR043502">
    <property type="entry name" value="DNA/RNA_pol_sf"/>
</dbReference>
<name>A0ABN7AFU8_9HEMI</name>
<evidence type="ECO:0000259" key="1">
    <source>
        <dbReference type="PROSITE" id="PS50878"/>
    </source>
</evidence>
<dbReference type="Pfam" id="PF00078">
    <property type="entry name" value="RVT_1"/>
    <property type="match status" value="1"/>
</dbReference>
<dbReference type="PANTHER" id="PTHR19446">
    <property type="entry name" value="REVERSE TRANSCRIPTASES"/>
    <property type="match status" value="1"/>
</dbReference>
<keyword evidence="2" id="KW-0548">Nucleotidyltransferase</keyword>
<dbReference type="EMBL" id="AP028910">
    <property type="protein sequence ID" value="BES89746.1"/>
    <property type="molecule type" value="Genomic_DNA"/>
</dbReference>
<feature type="domain" description="Reverse transcriptase" evidence="1">
    <location>
        <begin position="73"/>
        <end position="332"/>
    </location>
</feature>
<dbReference type="SUPFAM" id="SSF56672">
    <property type="entry name" value="DNA/RNA polymerases"/>
    <property type="match status" value="1"/>
</dbReference>
<dbReference type="CDD" id="cd01650">
    <property type="entry name" value="RT_nLTR_like"/>
    <property type="match status" value="1"/>
</dbReference>
<reference evidence="2 3" key="1">
    <citation type="submission" date="2023-09" db="EMBL/GenBank/DDBJ databases">
        <title>Nesidiocoris tenuis whole genome shotgun sequence.</title>
        <authorList>
            <person name="Shibata T."/>
            <person name="Shimoda M."/>
            <person name="Kobayashi T."/>
            <person name="Uehara T."/>
        </authorList>
    </citation>
    <scope>NUCLEOTIDE SEQUENCE [LARGE SCALE GENOMIC DNA]</scope>
    <source>
        <strain evidence="2 3">Japan</strain>
    </source>
</reference>
<keyword evidence="2" id="KW-0695">RNA-directed DNA polymerase</keyword>
<dbReference type="InterPro" id="IPR000477">
    <property type="entry name" value="RT_dom"/>
</dbReference>
<dbReference type="PROSITE" id="PS50878">
    <property type="entry name" value="RT_POL"/>
    <property type="match status" value="1"/>
</dbReference>
<evidence type="ECO:0000313" key="3">
    <source>
        <dbReference type="Proteomes" id="UP001307889"/>
    </source>
</evidence>
<protein>
    <submittedName>
        <fullName evidence="2">Reverse transcriptase (RNA-dependent DNA polymerase)</fullName>
    </submittedName>
</protein>
<sequence length="358" mass="40108">MGRIFPKFIPAQVLLPDSFHDVGHPVLDRVINYGEVLASVKAGKAAGLDGLSFDFIKSLPQNWLLYLTSLFNRIMSQEKTPIQWSQIVMTMLHKKGDMLDANTYRGLALLNMCLKCFTSILNRRLVVWTDAEGILPDNQAGFHAGRSCLDLKFFLSAIIQIHLRLPGQCVYAVFVDFKREFDSIQHPLLWYKLFSLGVSGQIIRDTFDNLTEGVLQGEILSPLLFALFLADVEDYFRANNCSGLDVNGRRDTLLLLYADDMVILGDSIADINRKLEVLESYCSLNKLVVNTAKTKLVCFRKAGGLKKLVLKAFYEGREIEQVKSYSYLGIPFSSSTVFANAEDLSRAKAASAGLPQSW</sequence>